<sequence>MSLKIIIWSMFLPLIQINCHTTSAFIFKLPSILSTFSSCTTILDLQNSSRLSIPVLHQPVILVNLPRTTTSYGEHATQQASFVSRKNTGKFCYAFVFILPDFENPSKREELSRATKILWKLHLSSPFVLETFVMQYFVCVTNFPMELIIHSSTLGGMSDLRGHLIFPTINNVANLNFHYLNNYFDPITEKLLPARIPISCLSFDCFAAIDSTTNLICRLIRLFWSYEAWWDLEESIPRVGHVKSQLAKNNPHRVVNLSSSFAEFMALWLFAGIENLTVPNTRVIFKFTPSRILLYKPNYTMDVVFLERETLNFLSCYAMGRRISTFGALVSPFDATTWLTLAFSLVLVSISLGRLLTSEENNVNLSFAPLVSFGVMLESSTMGGIEFNLLGKRGNVGFRLVLIVWVLSVGTRRIIDMEGFRLFAGPFSVLEEETQLNRAGQNYIFYINLRHELASAIGYNGSSKKFTDYARIAKVWLEGTFDGLCGEKVAFIDRRKAVDKLLVISNEHYRQNMGRGEIRKYFKTGESYEEGFLSSPIGWEMVSLRKNFAYERLKIALSSGIYLYWRKWFDRVLPEGEIYNFTNNFDKESNRAEVEFHSKMSTAFYICGVLVGLSGADLELEIGACDCHTE</sequence>
<accession>A0A226DSF5</accession>
<reference evidence="2 3" key="1">
    <citation type="submission" date="2015-12" db="EMBL/GenBank/DDBJ databases">
        <title>The genome of Folsomia candida.</title>
        <authorList>
            <person name="Faddeeva A."/>
            <person name="Derks M.F."/>
            <person name="Anvar Y."/>
            <person name="Smit S."/>
            <person name="Van Straalen N."/>
            <person name="Roelofs D."/>
        </authorList>
    </citation>
    <scope>NUCLEOTIDE SEQUENCE [LARGE SCALE GENOMIC DNA]</scope>
    <source>
        <strain evidence="2 3">VU population</strain>
        <tissue evidence="2">Whole body</tissue>
    </source>
</reference>
<protein>
    <submittedName>
        <fullName evidence="2">Uncharacterized protein</fullName>
    </submittedName>
</protein>
<keyword evidence="1" id="KW-0732">Signal</keyword>
<proteinExistence type="predicted"/>
<comment type="caution">
    <text evidence="2">The sequence shown here is derived from an EMBL/GenBank/DDBJ whole genome shotgun (WGS) entry which is preliminary data.</text>
</comment>
<evidence type="ECO:0000256" key="1">
    <source>
        <dbReference type="SAM" id="SignalP"/>
    </source>
</evidence>
<dbReference type="EMBL" id="LNIX01000012">
    <property type="protein sequence ID" value="OXA47764.1"/>
    <property type="molecule type" value="Genomic_DNA"/>
</dbReference>
<dbReference type="Proteomes" id="UP000198287">
    <property type="component" value="Unassembled WGS sequence"/>
</dbReference>
<feature type="chain" id="PRO_5013347850" evidence="1">
    <location>
        <begin position="25"/>
        <end position="630"/>
    </location>
</feature>
<evidence type="ECO:0000313" key="2">
    <source>
        <dbReference type="EMBL" id="OXA47764.1"/>
    </source>
</evidence>
<evidence type="ECO:0000313" key="3">
    <source>
        <dbReference type="Proteomes" id="UP000198287"/>
    </source>
</evidence>
<dbReference type="AlphaFoldDB" id="A0A226DSF5"/>
<name>A0A226DSF5_FOLCA</name>
<feature type="signal peptide" evidence="1">
    <location>
        <begin position="1"/>
        <end position="24"/>
    </location>
</feature>
<gene>
    <name evidence="2" type="ORF">Fcan01_17232</name>
</gene>
<keyword evidence="3" id="KW-1185">Reference proteome</keyword>
<organism evidence="2 3">
    <name type="scientific">Folsomia candida</name>
    <name type="common">Springtail</name>
    <dbReference type="NCBI Taxonomy" id="158441"/>
    <lineage>
        <taxon>Eukaryota</taxon>
        <taxon>Metazoa</taxon>
        <taxon>Ecdysozoa</taxon>
        <taxon>Arthropoda</taxon>
        <taxon>Hexapoda</taxon>
        <taxon>Collembola</taxon>
        <taxon>Entomobryomorpha</taxon>
        <taxon>Isotomoidea</taxon>
        <taxon>Isotomidae</taxon>
        <taxon>Proisotominae</taxon>
        <taxon>Folsomia</taxon>
    </lineage>
</organism>